<dbReference type="Pfam" id="PF00583">
    <property type="entry name" value="Acetyltransf_1"/>
    <property type="match status" value="1"/>
</dbReference>
<dbReference type="EMBL" id="JAAROP010000003">
    <property type="protein sequence ID" value="MBC1322390.1"/>
    <property type="molecule type" value="Genomic_DNA"/>
</dbReference>
<accession>A0A7X0T4E1</accession>
<evidence type="ECO:0000259" key="2">
    <source>
        <dbReference type="PROSITE" id="PS51186"/>
    </source>
</evidence>
<evidence type="ECO:0000313" key="3">
    <source>
        <dbReference type="EMBL" id="MBC1322390.1"/>
    </source>
</evidence>
<reference evidence="3 4" key="1">
    <citation type="submission" date="2020-03" db="EMBL/GenBank/DDBJ databases">
        <title>Soil Listeria distribution.</title>
        <authorList>
            <person name="Liao J."/>
            <person name="Wiedmann M."/>
        </authorList>
    </citation>
    <scope>NUCLEOTIDE SEQUENCE [LARGE SCALE GENOMIC DNA]</scope>
    <source>
        <strain evidence="3 4">FSL L7-1829</strain>
    </source>
</reference>
<dbReference type="Proteomes" id="UP000522007">
    <property type="component" value="Unassembled WGS sequence"/>
</dbReference>
<dbReference type="InterPro" id="IPR050769">
    <property type="entry name" value="NAT_camello-type"/>
</dbReference>
<proteinExistence type="predicted"/>
<dbReference type="PROSITE" id="PS51186">
    <property type="entry name" value="GNAT"/>
    <property type="match status" value="1"/>
</dbReference>
<dbReference type="Gene3D" id="3.40.630.30">
    <property type="match status" value="1"/>
</dbReference>
<feature type="domain" description="N-acetyltransferase" evidence="2">
    <location>
        <begin position="1"/>
        <end position="141"/>
    </location>
</feature>
<keyword evidence="1 3" id="KW-0808">Transferase</keyword>
<sequence>MEYRIKEMPLEELEPKVIEGLLDHKERLGYRIPPSDAVHISFAALDSEGKVVGGVTAKTNYGELYVSLLSVDQSMQGSGVGMALMEEVERYGRANYCHHISLTTFSYQAPGFYKKCGFTELGRIQDFPLKGEEKYFFVKYL</sequence>
<dbReference type="SUPFAM" id="SSF55729">
    <property type="entry name" value="Acyl-CoA N-acyltransferases (Nat)"/>
    <property type="match status" value="1"/>
</dbReference>
<dbReference type="InterPro" id="IPR000182">
    <property type="entry name" value="GNAT_dom"/>
</dbReference>
<dbReference type="AlphaFoldDB" id="A0A7X0T4E1"/>
<gene>
    <name evidence="3" type="ORF">HB853_05475</name>
</gene>
<evidence type="ECO:0000256" key="1">
    <source>
        <dbReference type="ARBA" id="ARBA00022679"/>
    </source>
</evidence>
<evidence type="ECO:0000313" key="4">
    <source>
        <dbReference type="Proteomes" id="UP000522007"/>
    </source>
</evidence>
<dbReference type="InterPro" id="IPR016181">
    <property type="entry name" value="Acyl_CoA_acyltransferase"/>
</dbReference>
<dbReference type="GO" id="GO:0008080">
    <property type="term" value="F:N-acetyltransferase activity"/>
    <property type="evidence" value="ECO:0007669"/>
    <property type="project" value="InterPro"/>
</dbReference>
<comment type="caution">
    <text evidence="3">The sequence shown here is derived from an EMBL/GenBank/DDBJ whole genome shotgun (WGS) entry which is preliminary data.</text>
</comment>
<protein>
    <submittedName>
        <fullName evidence="3">GNAT family N-acetyltransferase</fullName>
    </submittedName>
</protein>
<dbReference type="CDD" id="cd04301">
    <property type="entry name" value="NAT_SF"/>
    <property type="match status" value="1"/>
</dbReference>
<dbReference type="PANTHER" id="PTHR13947">
    <property type="entry name" value="GNAT FAMILY N-ACETYLTRANSFERASE"/>
    <property type="match status" value="1"/>
</dbReference>
<organism evidence="3 4">
    <name type="scientific">Listeria welshimeri</name>
    <dbReference type="NCBI Taxonomy" id="1643"/>
    <lineage>
        <taxon>Bacteria</taxon>
        <taxon>Bacillati</taxon>
        <taxon>Bacillota</taxon>
        <taxon>Bacilli</taxon>
        <taxon>Bacillales</taxon>
        <taxon>Listeriaceae</taxon>
        <taxon>Listeria</taxon>
    </lineage>
</organism>
<dbReference type="PANTHER" id="PTHR13947:SF37">
    <property type="entry name" value="LD18367P"/>
    <property type="match status" value="1"/>
</dbReference>
<name>A0A7X0T4E1_LISWE</name>